<proteinExistence type="predicted"/>
<sequence length="219" mass="23822">MKSFLPVQNIFDSGVKPVNDRSFSLRLASVALLATVLLGSVAPGFSQSARPDRVTFFCKQVFDRASGNKIPATLAWVPGRGGNVRIIGWKSEYFRKSSPARCEEVSRKFQTAFDGGRFNYLTTGKAKGYPIVCAVARTGDPCDGNSQLFTVKPHDNPDLVLQQLMDILEGKTSDMLLQSSGNKTYVSMTEFFAKAPLADRDAPPCTISGGPQMNCRGGR</sequence>
<protein>
    <submittedName>
        <fullName evidence="1">COP23 domain-containing protein</fullName>
    </submittedName>
</protein>
<dbReference type="AlphaFoldDB" id="A0AAW9QY84"/>
<organism evidence="1 2">
    <name type="scientific">Pannus brasiliensis CCIBt3594</name>
    <dbReference type="NCBI Taxonomy" id="1427578"/>
    <lineage>
        <taxon>Bacteria</taxon>
        <taxon>Bacillati</taxon>
        <taxon>Cyanobacteriota</taxon>
        <taxon>Cyanophyceae</taxon>
        <taxon>Oscillatoriophycideae</taxon>
        <taxon>Chroococcales</taxon>
        <taxon>Microcystaceae</taxon>
        <taxon>Pannus</taxon>
    </lineage>
</organism>
<keyword evidence="2" id="KW-1185">Reference proteome</keyword>
<dbReference type="RefSeq" id="WP_332867656.1">
    <property type="nucleotide sequence ID" value="NZ_JBAFSM010000079.1"/>
</dbReference>
<comment type="caution">
    <text evidence="1">The sequence shown here is derived from an EMBL/GenBank/DDBJ whole genome shotgun (WGS) entry which is preliminary data.</text>
</comment>
<dbReference type="Proteomes" id="UP001328733">
    <property type="component" value="Unassembled WGS sequence"/>
</dbReference>
<dbReference type="InterPro" id="IPR025478">
    <property type="entry name" value="COP23"/>
</dbReference>
<reference evidence="1 2" key="1">
    <citation type="submission" date="2024-01" db="EMBL/GenBank/DDBJ databases">
        <title>Genomic insights into the taxonomy and metabolism of the cyanobacterium Pannus brasiliensis CCIBt3594.</title>
        <authorList>
            <person name="Machado M."/>
            <person name="Botero N.B."/>
            <person name="Andreote A.P.D."/>
            <person name="Feitosa A.M.T."/>
            <person name="Popin R."/>
            <person name="Sivonen K."/>
            <person name="Fiore M.F."/>
        </authorList>
    </citation>
    <scope>NUCLEOTIDE SEQUENCE [LARGE SCALE GENOMIC DNA]</scope>
    <source>
        <strain evidence="1 2">CCIBt3594</strain>
    </source>
</reference>
<evidence type="ECO:0000313" key="2">
    <source>
        <dbReference type="Proteomes" id="UP001328733"/>
    </source>
</evidence>
<gene>
    <name evidence="1" type="ORF">V0288_23855</name>
</gene>
<accession>A0AAW9QY84</accession>
<name>A0AAW9QY84_9CHRO</name>
<dbReference type="EMBL" id="JBAFSM010000079">
    <property type="protein sequence ID" value="MEG3440186.1"/>
    <property type="molecule type" value="Genomic_DNA"/>
</dbReference>
<dbReference type="Pfam" id="PF14218">
    <property type="entry name" value="COP23"/>
    <property type="match status" value="1"/>
</dbReference>
<evidence type="ECO:0000313" key="1">
    <source>
        <dbReference type="EMBL" id="MEG3440186.1"/>
    </source>
</evidence>